<name>A0A165ENA2_9APHY</name>
<keyword evidence="2" id="KW-1185">Reference proteome</keyword>
<dbReference type="InterPro" id="IPR029063">
    <property type="entry name" value="SAM-dependent_MTases_sf"/>
</dbReference>
<dbReference type="PANTHER" id="PTHR14614:SF162">
    <property type="entry name" value="EXPRESSED PROTEIN"/>
    <property type="match status" value="1"/>
</dbReference>
<dbReference type="EMBL" id="KV427619">
    <property type="protein sequence ID" value="KZT07420.1"/>
    <property type="molecule type" value="Genomic_DNA"/>
</dbReference>
<dbReference type="AlphaFoldDB" id="A0A165ENA2"/>
<gene>
    <name evidence="1" type="ORF">LAESUDRAFT_742889</name>
</gene>
<reference evidence="1 2" key="1">
    <citation type="journal article" date="2016" name="Mol. Biol. Evol.">
        <title>Comparative Genomics of Early-Diverging Mushroom-Forming Fungi Provides Insights into the Origins of Lignocellulose Decay Capabilities.</title>
        <authorList>
            <person name="Nagy L.G."/>
            <person name="Riley R."/>
            <person name="Tritt A."/>
            <person name="Adam C."/>
            <person name="Daum C."/>
            <person name="Floudas D."/>
            <person name="Sun H."/>
            <person name="Yadav J.S."/>
            <person name="Pangilinan J."/>
            <person name="Larsson K.H."/>
            <person name="Matsuura K."/>
            <person name="Barry K."/>
            <person name="Labutti K."/>
            <person name="Kuo R."/>
            <person name="Ohm R.A."/>
            <person name="Bhattacharya S.S."/>
            <person name="Shirouzu T."/>
            <person name="Yoshinaga Y."/>
            <person name="Martin F.M."/>
            <person name="Grigoriev I.V."/>
            <person name="Hibbett D.S."/>
        </authorList>
    </citation>
    <scope>NUCLEOTIDE SEQUENCE [LARGE SCALE GENOMIC DNA]</scope>
    <source>
        <strain evidence="1 2">93-53</strain>
    </source>
</reference>
<sequence length="392" mass="42873">MFYYISFLRPPPLQVSPSGSISITPQIANDLRTERFAESQEIFYSWSYKQPGEKTDSLPIITKPQKLTIWRESNAYKEIPVPLPPGVREGRLCRLILTAHARGDPHVVDLASLSLGERPFPVLSMPIHFSSRSYKGKPGAGSTGKQEQIERLYRIPLGGGDGQAFITVTEQTSFDLDKKIWDSGIGLSSWIVDLHSEGSALKSSFERVALLKGLLFSSAAGNIIELGAGTGIVSLTLGTLRSVVPLPTQGCVITTDLPSAMPLLEHNIRANESLFNSPFTRPQAVVLDWDIEDAPEEISCIDSGFDVIVMADVTYNTASFPSLIRTLVSLGSLPRSSSAATQRPMILLGYKERDPAERTLWDMARDVGITFEKVGEKPGAGGEPIEIWVGSW</sequence>
<dbReference type="GO" id="GO:0008757">
    <property type="term" value="F:S-adenosylmethionine-dependent methyltransferase activity"/>
    <property type="evidence" value="ECO:0007669"/>
    <property type="project" value="UniProtKB-ARBA"/>
</dbReference>
<organism evidence="1 2">
    <name type="scientific">Laetiporus sulphureus 93-53</name>
    <dbReference type="NCBI Taxonomy" id="1314785"/>
    <lineage>
        <taxon>Eukaryota</taxon>
        <taxon>Fungi</taxon>
        <taxon>Dikarya</taxon>
        <taxon>Basidiomycota</taxon>
        <taxon>Agaricomycotina</taxon>
        <taxon>Agaricomycetes</taxon>
        <taxon>Polyporales</taxon>
        <taxon>Laetiporus</taxon>
    </lineage>
</organism>
<dbReference type="Gene3D" id="3.40.50.150">
    <property type="entry name" value="Vaccinia Virus protein VP39"/>
    <property type="match status" value="1"/>
</dbReference>
<dbReference type="InterPro" id="IPR019410">
    <property type="entry name" value="Methyltransf_16"/>
</dbReference>
<dbReference type="PANTHER" id="PTHR14614">
    <property type="entry name" value="HEPATOCELLULAR CARCINOMA-ASSOCIATED ANTIGEN"/>
    <property type="match status" value="1"/>
</dbReference>
<dbReference type="RefSeq" id="XP_040765160.1">
    <property type="nucleotide sequence ID" value="XM_040911219.1"/>
</dbReference>
<proteinExistence type="predicted"/>
<evidence type="ECO:0000313" key="2">
    <source>
        <dbReference type="Proteomes" id="UP000076871"/>
    </source>
</evidence>
<dbReference type="SUPFAM" id="SSF53335">
    <property type="entry name" value="S-adenosyl-L-methionine-dependent methyltransferases"/>
    <property type="match status" value="1"/>
</dbReference>
<dbReference type="OrthoDB" id="413520at2759"/>
<accession>A0A165ENA2</accession>
<protein>
    <recommendedName>
        <fullName evidence="3">Methyltransferase-domain-containing protein</fullName>
    </recommendedName>
</protein>
<evidence type="ECO:0000313" key="1">
    <source>
        <dbReference type="EMBL" id="KZT07420.1"/>
    </source>
</evidence>
<dbReference type="InParanoid" id="A0A165ENA2"/>
<dbReference type="GeneID" id="63828247"/>
<dbReference type="STRING" id="1314785.A0A165ENA2"/>
<evidence type="ECO:0008006" key="3">
    <source>
        <dbReference type="Google" id="ProtNLM"/>
    </source>
</evidence>
<dbReference type="GO" id="GO:0005634">
    <property type="term" value="C:nucleus"/>
    <property type="evidence" value="ECO:0007669"/>
    <property type="project" value="TreeGrafter"/>
</dbReference>
<dbReference type="Proteomes" id="UP000076871">
    <property type="component" value="Unassembled WGS sequence"/>
</dbReference>
<dbReference type="GO" id="GO:0005737">
    <property type="term" value="C:cytoplasm"/>
    <property type="evidence" value="ECO:0007669"/>
    <property type="project" value="TreeGrafter"/>
</dbReference>
<dbReference type="Pfam" id="PF10294">
    <property type="entry name" value="Methyltransf_16"/>
    <property type="match status" value="1"/>
</dbReference>